<evidence type="ECO:0000256" key="1">
    <source>
        <dbReference type="SAM" id="Phobius"/>
    </source>
</evidence>
<feature type="transmembrane region" description="Helical" evidence="1">
    <location>
        <begin position="65"/>
        <end position="92"/>
    </location>
</feature>
<gene>
    <name evidence="2" type="ORF">C5Y83_09990</name>
</gene>
<sequence length="93" mass="10280">MGTPHGLAEFATYLIGIGLVVPMLARLHDIFPIAAIMLLVIVLIPFPLWIAYLRGADSQWLEAVIVWHLIAIWSCSVVVFVAAGLIVVWQWAT</sequence>
<feature type="transmembrane region" description="Helical" evidence="1">
    <location>
        <begin position="7"/>
        <end position="25"/>
    </location>
</feature>
<dbReference type="AlphaFoldDB" id="A0A2S8FVN2"/>
<keyword evidence="1" id="KW-1133">Transmembrane helix</keyword>
<evidence type="ECO:0000313" key="3">
    <source>
        <dbReference type="Proteomes" id="UP000238322"/>
    </source>
</evidence>
<evidence type="ECO:0000313" key="2">
    <source>
        <dbReference type="EMBL" id="PQO36237.1"/>
    </source>
</evidence>
<protein>
    <submittedName>
        <fullName evidence="2">Uncharacterized protein</fullName>
    </submittedName>
</protein>
<keyword evidence="1" id="KW-0472">Membrane</keyword>
<accession>A0A2S8FVN2</accession>
<dbReference type="OrthoDB" id="9795622at2"/>
<keyword evidence="1" id="KW-0812">Transmembrane</keyword>
<proteinExistence type="predicted"/>
<dbReference type="EMBL" id="PUHY01000006">
    <property type="protein sequence ID" value="PQO36237.1"/>
    <property type="molecule type" value="Genomic_DNA"/>
</dbReference>
<comment type="caution">
    <text evidence="2">The sequence shown here is derived from an EMBL/GenBank/DDBJ whole genome shotgun (WGS) entry which is preliminary data.</text>
</comment>
<dbReference type="Proteomes" id="UP000238322">
    <property type="component" value="Unassembled WGS sequence"/>
</dbReference>
<feature type="transmembrane region" description="Helical" evidence="1">
    <location>
        <begin position="31"/>
        <end position="53"/>
    </location>
</feature>
<organism evidence="2 3">
    <name type="scientific">Blastopirellula marina</name>
    <dbReference type="NCBI Taxonomy" id="124"/>
    <lineage>
        <taxon>Bacteria</taxon>
        <taxon>Pseudomonadati</taxon>
        <taxon>Planctomycetota</taxon>
        <taxon>Planctomycetia</taxon>
        <taxon>Pirellulales</taxon>
        <taxon>Pirellulaceae</taxon>
        <taxon>Blastopirellula</taxon>
    </lineage>
</organism>
<name>A0A2S8FVN2_9BACT</name>
<reference evidence="2 3" key="1">
    <citation type="submission" date="2018-02" db="EMBL/GenBank/DDBJ databases">
        <title>Comparative genomes isolates from brazilian mangrove.</title>
        <authorList>
            <person name="Araujo J.E."/>
            <person name="Taketani R.G."/>
            <person name="Silva M.C.P."/>
            <person name="Loureco M.V."/>
            <person name="Andreote F.D."/>
        </authorList>
    </citation>
    <scope>NUCLEOTIDE SEQUENCE [LARGE SCALE GENOMIC DNA]</scope>
    <source>
        <strain evidence="2 3">Hex-1 MGV</strain>
    </source>
</reference>
<dbReference type="RefSeq" id="WP_105329527.1">
    <property type="nucleotide sequence ID" value="NZ_PUHY01000006.1"/>
</dbReference>